<dbReference type="InterPro" id="IPR015915">
    <property type="entry name" value="Kelch-typ_b-propeller"/>
</dbReference>
<evidence type="ECO:0000313" key="1">
    <source>
        <dbReference type="EMBL" id="CBY12154.1"/>
    </source>
</evidence>
<accession>E4XQR8</accession>
<dbReference type="Proteomes" id="UP000001307">
    <property type="component" value="Unassembled WGS sequence"/>
</dbReference>
<name>E4XQR8_OIKDI</name>
<sequence length="249" mass="28013">MLNGEIYIFGGSSNFNKIAQLQDCEFKELSIQLQDRFDSVSGALITFSNRVYLCFFAWPYNSCEEFDGEQTVKSNFTTNHAHCYGSLGVYNDQLLALGAGDWPGEGVRNKVEILKEETWIEIADFPLDIQLTSTITVAEGMLVIGGWNQESGLLRENPNSGGFYKQVYLLSDNVWSLVGNLNEPVSDATVIRVGEWIVTVAGDSANNNVERFKWNGREVENVETISKHENTILRPIAFETHKNFCTFQN</sequence>
<dbReference type="EMBL" id="FN653108">
    <property type="protein sequence ID" value="CBY12154.1"/>
    <property type="molecule type" value="Genomic_DNA"/>
</dbReference>
<protein>
    <submittedName>
        <fullName evidence="1">Uncharacterized protein</fullName>
    </submittedName>
</protein>
<reference evidence="1" key="1">
    <citation type="journal article" date="2010" name="Science">
        <title>Plasticity of animal genome architecture unmasked by rapid evolution of a pelagic tunicate.</title>
        <authorList>
            <person name="Denoeud F."/>
            <person name="Henriet S."/>
            <person name="Mungpakdee S."/>
            <person name="Aury J.M."/>
            <person name="Da Silva C."/>
            <person name="Brinkmann H."/>
            <person name="Mikhaleva J."/>
            <person name="Olsen L.C."/>
            <person name="Jubin C."/>
            <person name="Canestro C."/>
            <person name="Bouquet J.M."/>
            <person name="Danks G."/>
            <person name="Poulain J."/>
            <person name="Campsteijn C."/>
            <person name="Adamski M."/>
            <person name="Cross I."/>
            <person name="Yadetie F."/>
            <person name="Muffato M."/>
            <person name="Louis A."/>
            <person name="Butcher S."/>
            <person name="Tsagkogeorga G."/>
            <person name="Konrad A."/>
            <person name="Singh S."/>
            <person name="Jensen M.F."/>
            <person name="Cong E.H."/>
            <person name="Eikeseth-Otteraa H."/>
            <person name="Noel B."/>
            <person name="Anthouard V."/>
            <person name="Porcel B.M."/>
            <person name="Kachouri-Lafond R."/>
            <person name="Nishino A."/>
            <person name="Ugolini M."/>
            <person name="Chourrout P."/>
            <person name="Nishida H."/>
            <person name="Aasland R."/>
            <person name="Huzurbazar S."/>
            <person name="Westhof E."/>
            <person name="Delsuc F."/>
            <person name="Lehrach H."/>
            <person name="Reinhardt R."/>
            <person name="Weissenbach J."/>
            <person name="Roy S.W."/>
            <person name="Artiguenave F."/>
            <person name="Postlethwait J.H."/>
            <person name="Manak J.R."/>
            <person name="Thompson E.M."/>
            <person name="Jaillon O."/>
            <person name="Du Pasquier L."/>
            <person name="Boudinot P."/>
            <person name="Liberles D.A."/>
            <person name="Volff J.N."/>
            <person name="Philippe H."/>
            <person name="Lenhard B."/>
            <person name="Roest Crollius H."/>
            <person name="Wincker P."/>
            <person name="Chourrout D."/>
        </authorList>
    </citation>
    <scope>NUCLEOTIDE SEQUENCE [LARGE SCALE GENOMIC DNA]</scope>
</reference>
<dbReference type="InParanoid" id="E4XQR8"/>
<proteinExistence type="predicted"/>
<gene>
    <name evidence="1" type="ORF">GSOID_T00018027001</name>
</gene>
<dbReference type="Gene3D" id="2.120.10.80">
    <property type="entry name" value="Kelch-type beta propeller"/>
    <property type="match status" value="1"/>
</dbReference>
<keyword evidence="2" id="KW-1185">Reference proteome</keyword>
<evidence type="ECO:0000313" key="2">
    <source>
        <dbReference type="Proteomes" id="UP000001307"/>
    </source>
</evidence>
<dbReference type="SUPFAM" id="SSF117281">
    <property type="entry name" value="Kelch motif"/>
    <property type="match status" value="1"/>
</dbReference>
<organism evidence="1">
    <name type="scientific">Oikopleura dioica</name>
    <name type="common">Tunicate</name>
    <dbReference type="NCBI Taxonomy" id="34765"/>
    <lineage>
        <taxon>Eukaryota</taxon>
        <taxon>Metazoa</taxon>
        <taxon>Chordata</taxon>
        <taxon>Tunicata</taxon>
        <taxon>Appendicularia</taxon>
        <taxon>Copelata</taxon>
        <taxon>Oikopleuridae</taxon>
        <taxon>Oikopleura</taxon>
    </lineage>
</organism>
<dbReference type="AlphaFoldDB" id="E4XQR8"/>